<evidence type="ECO:0000313" key="3">
    <source>
        <dbReference type="Proteomes" id="UP000294576"/>
    </source>
</evidence>
<keyword evidence="1" id="KW-1133">Transmembrane helix</keyword>
<protein>
    <submittedName>
        <fullName evidence="2">Uncharacterized protein</fullName>
    </submittedName>
</protein>
<dbReference type="RefSeq" id="WP_132560160.1">
    <property type="nucleotide sequence ID" value="NZ_SMBH01000003.1"/>
</dbReference>
<name>A0A4R3QAZ3_RHISU</name>
<dbReference type="EMBL" id="SMBH01000003">
    <property type="protein sequence ID" value="TCU17924.1"/>
    <property type="molecule type" value="Genomic_DNA"/>
</dbReference>
<evidence type="ECO:0000313" key="2">
    <source>
        <dbReference type="EMBL" id="TCU17924.1"/>
    </source>
</evidence>
<comment type="caution">
    <text evidence="2">The sequence shown here is derived from an EMBL/GenBank/DDBJ whole genome shotgun (WGS) entry which is preliminary data.</text>
</comment>
<reference evidence="2 3" key="1">
    <citation type="submission" date="2019-03" db="EMBL/GenBank/DDBJ databases">
        <title>Genomic Encyclopedia of Type Strains, Phase IV (KMG-V): Genome sequencing to study the core and pangenomes of soil and plant-associated prokaryotes.</title>
        <authorList>
            <person name="Whitman W."/>
        </authorList>
    </citation>
    <scope>NUCLEOTIDE SEQUENCE [LARGE SCALE GENOMIC DNA]</scope>
    <source>
        <strain evidence="2 3">Hc14</strain>
    </source>
</reference>
<organism evidence="2 3">
    <name type="scientific">Rhizobium sullae</name>
    <name type="common">Rhizobium hedysari</name>
    <dbReference type="NCBI Taxonomy" id="50338"/>
    <lineage>
        <taxon>Bacteria</taxon>
        <taxon>Pseudomonadati</taxon>
        <taxon>Pseudomonadota</taxon>
        <taxon>Alphaproteobacteria</taxon>
        <taxon>Hyphomicrobiales</taxon>
        <taxon>Rhizobiaceae</taxon>
        <taxon>Rhizobium/Agrobacterium group</taxon>
        <taxon>Rhizobium</taxon>
    </lineage>
</organism>
<evidence type="ECO:0000256" key="1">
    <source>
        <dbReference type="SAM" id="Phobius"/>
    </source>
</evidence>
<accession>A0A4R3QAZ3</accession>
<gene>
    <name evidence="2" type="ORF">EV132_10340</name>
</gene>
<dbReference type="AlphaFoldDB" id="A0A4R3QAZ3"/>
<keyword evidence="1" id="KW-0812">Transmembrane</keyword>
<proteinExistence type="predicted"/>
<feature type="transmembrane region" description="Helical" evidence="1">
    <location>
        <begin position="67"/>
        <end position="92"/>
    </location>
</feature>
<feature type="transmembrane region" description="Helical" evidence="1">
    <location>
        <begin position="25"/>
        <end position="46"/>
    </location>
</feature>
<keyword evidence="1" id="KW-0472">Membrane</keyword>
<dbReference type="Proteomes" id="UP000294576">
    <property type="component" value="Unassembled WGS sequence"/>
</dbReference>
<sequence length="146" mass="15908">MAQSMHPAAVDHVPGFITEPGQADYLFNGVAIFLIVAVLVIGNLYFRLHAVPERIAHRTNKVQMEVVAVLVLISLFTHNHLYWIAGLLLAFVRIPDFTTPLYSIAQSLAKLAGRDRVTSGDPALITEEPVEPAEVKSKTGVHGEGV</sequence>